<evidence type="ECO:0000256" key="1">
    <source>
        <dbReference type="ARBA" id="ARBA00007251"/>
    </source>
</evidence>
<dbReference type="Proteomes" id="UP001187192">
    <property type="component" value="Unassembled WGS sequence"/>
</dbReference>
<dbReference type="EMBL" id="BTGU01000074">
    <property type="protein sequence ID" value="GMN57941.1"/>
    <property type="molecule type" value="Genomic_DNA"/>
</dbReference>
<feature type="compositionally biased region" description="Low complexity" evidence="5">
    <location>
        <begin position="290"/>
        <end position="299"/>
    </location>
</feature>
<feature type="region of interest" description="Disordered" evidence="5">
    <location>
        <begin position="711"/>
        <end position="739"/>
    </location>
</feature>
<organism evidence="6 7">
    <name type="scientific">Ficus carica</name>
    <name type="common">Common fig</name>
    <dbReference type="NCBI Taxonomy" id="3494"/>
    <lineage>
        <taxon>Eukaryota</taxon>
        <taxon>Viridiplantae</taxon>
        <taxon>Streptophyta</taxon>
        <taxon>Embryophyta</taxon>
        <taxon>Tracheophyta</taxon>
        <taxon>Spermatophyta</taxon>
        <taxon>Magnoliopsida</taxon>
        <taxon>eudicotyledons</taxon>
        <taxon>Gunneridae</taxon>
        <taxon>Pentapetalae</taxon>
        <taxon>rosids</taxon>
        <taxon>fabids</taxon>
        <taxon>Rosales</taxon>
        <taxon>Moraceae</taxon>
        <taxon>Ficeae</taxon>
        <taxon>Ficus</taxon>
    </lineage>
</organism>
<gene>
    <name evidence="6" type="ORF">TIFTF001_027035</name>
</gene>
<keyword evidence="7" id="KW-1185">Reference proteome</keyword>
<dbReference type="PANTHER" id="PTHR10233:SF21">
    <property type="entry name" value="NAGB_RPIA_COA TRANSFERASE-LIKE SUPERFAMILY PROTEIN"/>
    <property type="match status" value="1"/>
</dbReference>
<comment type="similarity">
    <text evidence="1 4">Belongs to the eIF-2B alpha/beta/delta subunits family.</text>
</comment>
<evidence type="ECO:0000313" key="6">
    <source>
        <dbReference type="EMBL" id="GMN57941.1"/>
    </source>
</evidence>
<feature type="compositionally biased region" description="Low complexity" evidence="5">
    <location>
        <begin position="159"/>
        <end position="169"/>
    </location>
</feature>
<dbReference type="AlphaFoldDB" id="A0AA88DM85"/>
<feature type="region of interest" description="Disordered" evidence="5">
    <location>
        <begin position="265"/>
        <end position="333"/>
    </location>
</feature>
<evidence type="ECO:0000256" key="4">
    <source>
        <dbReference type="RuleBase" id="RU003814"/>
    </source>
</evidence>
<reference evidence="6" key="1">
    <citation type="submission" date="2023-07" db="EMBL/GenBank/DDBJ databases">
        <title>draft genome sequence of fig (Ficus carica).</title>
        <authorList>
            <person name="Takahashi T."/>
            <person name="Nishimura K."/>
        </authorList>
    </citation>
    <scope>NUCLEOTIDE SEQUENCE</scope>
</reference>
<dbReference type="InterPro" id="IPR037171">
    <property type="entry name" value="NagB/RpiA_transferase-like"/>
</dbReference>
<evidence type="ECO:0000256" key="5">
    <source>
        <dbReference type="SAM" id="MobiDB-lite"/>
    </source>
</evidence>
<sequence>MDARRSSRAVSDPKVRHVGFFTPNAPPLPGRTRSGPRAAGSPPLSESPASNTLSPVMIPPPHHLSDVAARTAAVPVPDSAFRRTDDGDQVPVGSYNPSESLLGTSPVASPTSVAGDGELDFSEESSAGWHRRKDSGKFASSFPSGGFKLTTAKGPQNSAAKAKNLAAASDAKKPLDVSEKSGGVVTEVQDELQPTSKQPLKAKTTKAERRALQEAQRAAKGATKGQVIHDQKHRMNPVSVLNLLWLFKLILSLYFCVTLTKHKSGSKSATVSGGGAPSKPVKQPSHRKNAVSVVPSVAVSEKKGSERAPEKERKKDVPPPRMQFDDKNRVEKAKKRSVVHQTEAIYRVELFRHLPQYEHGTQLPDLESKFFQLEPMHPAIYKVGLQYLAGEISGGNGRCIAMLKSFEEVIRDYSTPREKTLSRDLTAKISSYVSFFTECRPLSISMGNAIRFIKSRIAKLPLSLSESEAKAALCADINSFINEKITLADRVIVKHAVSKVKDGDVLLTYGSSCVVEMILLHAHELGKQFRVVIVDSRPKFEGQTLLRRLVAKGLSCTYTHINAVSYVMHEVTKVLLGAASVLSNGTVYSRVGTASVAMVAHAFRIPVLICCEAYKFHERVQLDSICSNELGDSDAIVKVPGRMDVNYLENLANRENLQLLNLMYDATPSDYVSMIITDYGMKRSRRSASREGKKLALASALHTVKRLAMASEDRRSAARGGEEMMAQSMGREMEEEMKP</sequence>
<feature type="compositionally biased region" description="Polar residues" evidence="5">
    <location>
        <begin position="95"/>
        <end position="112"/>
    </location>
</feature>
<dbReference type="SUPFAM" id="SSF100950">
    <property type="entry name" value="NagB/RpiA/CoA transferase-like"/>
    <property type="match status" value="1"/>
</dbReference>
<dbReference type="InterPro" id="IPR042529">
    <property type="entry name" value="IF_2B-like_C"/>
</dbReference>
<feature type="compositionally biased region" description="Basic and acidic residues" evidence="5">
    <location>
        <begin position="300"/>
        <end position="331"/>
    </location>
</feature>
<dbReference type="Gene3D" id="3.40.50.10470">
    <property type="entry name" value="Translation initiation factor eif-2b, domain 2"/>
    <property type="match status" value="1"/>
</dbReference>
<evidence type="ECO:0000256" key="3">
    <source>
        <dbReference type="ARBA" id="ARBA00044356"/>
    </source>
</evidence>
<feature type="compositionally biased region" description="Basic and acidic residues" evidence="5">
    <location>
        <begin position="1"/>
        <end position="15"/>
    </location>
</feature>
<dbReference type="InterPro" id="IPR000649">
    <property type="entry name" value="IF-2B-related"/>
</dbReference>
<feature type="compositionally biased region" description="Basic and acidic residues" evidence="5">
    <location>
        <begin position="711"/>
        <end position="722"/>
    </location>
</feature>
<feature type="compositionally biased region" description="Basic and acidic residues" evidence="5">
    <location>
        <begin position="170"/>
        <end position="179"/>
    </location>
</feature>
<protein>
    <recommendedName>
        <fullName evidence="2">Translation initiation factor eIF2B subunit delta</fullName>
    </recommendedName>
    <alternativeName>
        <fullName evidence="3">eIF2B GDP-GTP exchange factor subunit delta</fullName>
    </alternativeName>
</protein>
<comment type="caution">
    <text evidence="6">The sequence shown here is derived from an EMBL/GenBank/DDBJ whole genome shotgun (WGS) entry which is preliminary data.</text>
</comment>
<evidence type="ECO:0000256" key="2">
    <source>
        <dbReference type="ARBA" id="ARBA00044147"/>
    </source>
</evidence>
<feature type="region of interest" description="Disordered" evidence="5">
    <location>
        <begin position="1"/>
        <end position="203"/>
    </location>
</feature>
<name>A0AA88DM85_FICCA</name>
<dbReference type="PANTHER" id="PTHR10233">
    <property type="entry name" value="TRANSLATION INITIATION FACTOR EIF-2B"/>
    <property type="match status" value="1"/>
</dbReference>
<dbReference type="Pfam" id="PF01008">
    <property type="entry name" value="IF-2B"/>
    <property type="match status" value="1"/>
</dbReference>
<evidence type="ECO:0000313" key="7">
    <source>
        <dbReference type="Proteomes" id="UP001187192"/>
    </source>
</evidence>
<accession>A0AA88DM85</accession>
<proteinExistence type="inferred from homology"/>